<dbReference type="Gene3D" id="3.30.70.360">
    <property type="match status" value="1"/>
</dbReference>
<proteinExistence type="predicted"/>
<accession>A0A8H4SPY8</accession>
<dbReference type="Pfam" id="PF07687">
    <property type="entry name" value="M20_dimer"/>
    <property type="match status" value="1"/>
</dbReference>
<keyword evidence="3" id="KW-1185">Reference proteome</keyword>
<protein>
    <recommendedName>
        <fullName evidence="1">Peptidase M20 dimerisation domain-containing protein</fullName>
    </recommendedName>
</protein>
<reference evidence="2" key="1">
    <citation type="journal article" date="2020" name="BMC Genomics">
        <title>Correction to: Identification and distribution of gene clusters required for synthesis of sphingolipid metabolism inhibitors in diverse species of the filamentous fungus Fusarium.</title>
        <authorList>
            <person name="Kim H.S."/>
            <person name="Lohmar J.M."/>
            <person name="Busman M."/>
            <person name="Brown D.W."/>
            <person name="Naumann T.A."/>
            <person name="Divon H.H."/>
            <person name="Lysoe E."/>
            <person name="Uhlig S."/>
            <person name="Proctor R.H."/>
        </authorList>
    </citation>
    <scope>NUCLEOTIDE SEQUENCE</scope>
    <source>
        <strain evidence="2">NRRL 20472</strain>
    </source>
</reference>
<gene>
    <name evidence="2" type="ORF">FSARC_14942</name>
</gene>
<feature type="domain" description="Peptidase M20 dimerisation" evidence="1">
    <location>
        <begin position="4"/>
        <end position="55"/>
    </location>
</feature>
<organism evidence="2 3">
    <name type="scientific">Fusarium sarcochroum</name>
    <dbReference type="NCBI Taxonomy" id="1208366"/>
    <lineage>
        <taxon>Eukaryota</taxon>
        <taxon>Fungi</taxon>
        <taxon>Dikarya</taxon>
        <taxon>Ascomycota</taxon>
        <taxon>Pezizomycotina</taxon>
        <taxon>Sordariomycetes</taxon>
        <taxon>Hypocreomycetidae</taxon>
        <taxon>Hypocreales</taxon>
        <taxon>Nectriaceae</taxon>
        <taxon>Fusarium</taxon>
        <taxon>Fusarium lateritium species complex</taxon>
    </lineage>
</organism>
<dbReference type="Proteomes" id="UP000622797">
    <property type="component" value="Unassembled WGS sequence"/>
</dbReference>
<reference evidence="2" key="2">
    <citation type="submission" date="2020-05" db="EMBL/GenBank/DDBJ databases">
        <authorList>
            <person name="Kim H.-S."/>
            <person name="Proctor R.H."/>
            <person name="Brown D.W."/>
        </authorList>
    </citation>
    <scope>NUCLEOTIDE SEQUENCE</scope>
    <source>
        <strain evidence="2">NRRL 20472</strain>
    </source>
</reference>
<dbReference type="Gene3D" id="3.40.630.10">
    <property type="entry name" value="Zn peptidases"/>
    <property type="match status" value="1"/>
</dbReference>
<dbReference type="EMBL" id="JABEXW010001562">
    <property type="protein sequence ID" value="KAF4943349.1"/>
    <property type="molecule type" value="Genomic_DNA"/>
</dbReference>
<dbReference type="InterPro" id="IPR011650">
    <property type="entry name" value="Peptidase_M20_dimer"/>
</dbReference>
<evidence type="ECO:0000313" key="3">
    <source>
        <dbReference type="Proteomes" id="UP000622797"/>
    </source>
</evidence>
<dbReference type="AlphaFoldDB" id="A0A8H4SPY8"/>
<sequence length="135" mass="15149">MNHPINFNVAMIEGGDWASSLLAWCRIDCRVALYPGTSADEVAADIEKTIQEASKYDPFLAKSPPHITWNGFFAEGYVLEEGFEAEKILEEVHGHSFQEPVAASQISKGFRQAMLQAPTSSLFNHDMYLRLTRLE</sequence>
<evidence type="ECO:0000313" key="2">
    <source>
        <dbReference type="EMBL" id="KAF4943349.1"/>
    </source>
</evidence>
<evidence type="ECO:0000259" key="1">
    <source>
        <dbReference type="Pfam" id="PF07687"/>
    </source>
</evidence>
<name>A0A8H4SPY8_9HYPO</name>
<comment type="caution">
    <text evidence="2">The sequence shown here is derived from an EMBL/GenBank/DDBJ whole genome shotgun (WGS) entry which is preliminary data.</text>
</comment>
<dbReference type="OrthoDB" id="10059875at2759"/>